<name>A0AAV2D0R8_9ROSI</name>
<dbReference type="AlphaFoldDB" id="A0AAV2D0R8"/>
<feature type="compositionally biased region" description="Polar residues" evidence="1">
    <location>
        <begin position="143"/>
        <end position="153"/>
    </location>
</feature>
<dbReference type="SMART" id="SM00751">
    <property type="entry name" value="BSD"/>
    <property type="match status" value="1"/>
</dbReference>
<evidence type="ECO:0000259" key="2">
    <source>
        <dbReference type="PROSITE" id="PS50858"/>
    </source>
</evidence>
<dbReference type="EMBL" id="OZ034814">
    <property type="protein sequence ID" value="CAL1361351.1"/>
    <property type="molecule type" value="Genomic_DNA"/>
</dbReference>
<feature type="compositionally biased region" description="Acidic residues" evidence="1">
    <location>
        <begin position="17"/>
        <end position="28"/>
    </location>
</feature>
<feature type="region of interest" description="Disordered" evidence="1">
    <location>
        <begin position="108"/>
        <end position="157"/>
    </location>
</feature>
<evidence type="ECO:0000256" key="1">
    <source>
        <dbReference type="SAM" id="MobiDB-lite"/>
    </source>
</evidence>
<proteinExistence type="predicted"/>
<feature type="domain" description="BSD" evidence="2">
    <location>
        <begin position="259"/>
        <end position="311"/>
    </location>
</feature>
<reference evidence="3 4" key="1">
    <citation type="submission" date="2024-04" db="EMBL/GenBank/DDBJ databases">
        <authorList>
            <person name="Fracassetti M."/>
        </authorList>
    </citation>
    <scope>NUCLEOTIDE SEQUENCE [LARGE SCALE GENOMIC DNA]</scope>
</reference>
<dbReference type="Gene3D" id="1.10.3970.10">
    <property type="entry name" value="BSD domain"/>
    <property type="match status" value="1"/>
</dbReference>
<dbReference type="PANTHER" id="PTHR31923:SF27">
    <property type="entry name" value="BSD DOMAIN-CONTAINING PROTEIN"/>
    <property type="match status" value="1"/>
</dbReference>
<feature type="compositionally biased region" description="Low complexity" evidence="1">
    <location>
        <begin position="109"/>
        <end position="121"/>
    </location>
</feature>
<feature type="compositionally biased region" description="Basic and acidic residues" evidence="1">
    <location>
        <begin position="46"/>
        <end position="68"/>
    </location>
</feature>
<dbReference type="Proteomes" id="UP001497516">
    <property type="component" value="Chromosome 10"/>
</dbReference>
<organism evidence="3 4">
    <name type="scientific">Linum trigynum</name>
    <dbReference type="NCBI Taxonomy" id="586398"/>
    <lineage>
        <taxon>Eukaryota</taxon>
        <taxon>Viridiplantae</taxon>
        <taxon>Streptophyta</taxon>
        <taxon>Embryophyta</taxon>
        <taxon>Tracheophyta</taxon>
        <taxon>Spermatophyta</taxon>
        <taxon>Magnoliopsida</taxon>
        <taxon>eudicotyledons</taxon>
        <taxon>Gunneridae</taxon>
        <taxon>Pentapetalae</taxon>
        <taxon>rosids</taxon>
        <taxon>fabids</taxon>
        <taxon>Malpighiales</taxon>
        <taxon>Linaceae</taxon>
        <taxon>Linum</taxon>
    </lineage>
</organism>
<evidence type="ECO:0000313" key="3">
    <source>
        <dbReference type="EMBL" id="CAL1361351.1"/>
    </source>
</evidence>
<feature type="region of interest" description="Disordered" evidence="1">
    <location>
        <begin position="1"/>
        <end position="82"/>
    </location>
</feature>
<feature type="compositionally biased region" description="Low complexity" evidence="1">
    <location>
        <begin position="29"/>
        <end position="45"/>
    </location>
</feature>
<gene>
    <name evidence="3" type="ORF">LTRI10_LOCUS8729</name>
</gene>
<dbReference type="InterPro" id="IPR035925">
    <property type="entry name" value="BSD_dom_sf"/>
</dbReference>
<dbReference type="SUPFAM" id="SSF140383">
    <property type="entry name" value="BSD domain-like"/>
    <property type="match status" value="1"/>
</dbReference>
<evidence type="ECO:0000313" key="4">
    <source>
        <dbReference type="Proteomes" id="UP001497516"/>
    </source>
</evidence>
<feature type="compositionally biased region" description="Low complexity" evidence="1">
    <location>
        <begin position="1"/>
        <end position="11"/>
    </location>
</feature>
<protein>
    <recommendedName>
        <fullName evidence="2">BSD domain-containing protein</fullName>
    </recommendedName>
</protein>
<feature type="compositionally biased region" description="Polar residues" evidence="1">
    <location>
        <begin position="122"/>
        <end position="133"/>
    </location>
</feature>
<accession>A0AAV2D0R8</accession>
<keyword evidence="4" id="KW-1185">Reference proteome</keyword>
<dbReference type="Pfam" id="PF03909">
    <property type="entry name" value="BSD"/>
    <property type="match status" value="1"/>
</dbReference>
<dbReference type="InterPro" id="IPR005607">
    <property type="entry name" value="BSD_dom"/>
</dbReference>
<dbReference type="PROSITE" id="PS50858">
    <property type="entry name" value="BSD"/>
    <property type="match status" value="1"/>
</dbReference>
<sequence>MSWLARSLADSLRLDDDNTDGDGEDEVDVLGSENDAAADASSDGSLSKRNDEGAERLKEIGDGERGEGGGEEEEDALARGVREDLSELGQTLQRQLWGVAAFLAPPPTTQAAADAASEATTSCDRSASNLNDSDPSDRPDGATTGNSEETSGIRQEFTEIGGRFRSGVSEISKMMGSDYFHFGLEGDRLETQVEEEEEEGGEEYYYEEADGEDLETEEYDDDWAAKVVGITDEVLAFARNIAMHPETWLDFPLDEEEDLDDLQMSDAQQLHTSVIEQLAPRLAALRIELCPCHMSDSYFWKVYFVLLHSRLNKHDAEVLSTRQVMEARSLWMQELHKQTKPECDDWFGKSSSYVRQSSDLTQEVFFTPRTYDEQTSSMAADFETEKHLVSRNELPFIDKSVIAEKPVVKNEHKDIMLLGSSSKVTMPIYEEEEEWPDAEDSDYDDCKTPIVPGDEEDISFSDFEDDCIDLPLKDRTKKVVHIEAHNASAGLALSKQDSWHW</sequence>
<dbReference type="PANTHER" id="PTHR31923">
    <property type="entry name" value="BSD DOMAIN-CONTAINING PROTEIN"/>
    <property type="match status" value="1"/>
</dbReference>